<evidence type="ECO:0000256" key="1">
    <source>
        <dbReference type="SAM" id="MobiDB-lite"/>
    </source>
</evidence>
<gene>
    <name evidence="2" type="ORF">BGZ65_004017</name>
</gene>
<feature type="region of interest" description="Disordered" evidence="1">
    <location>
        <begin position="202"/>
        <end position="226"/>
    </location>
</feature>
<name>A0A9P6IYV9_9FUNG</name>
<proteinExistence type="predicted"/>
<accession>A0A9P6IYV9</accession>
<keyword evidence="3" id="KW-1185">Reference proteome</keyword>
<dbReference type="Proteomes" id="UP000749646">
    <property type="component" value="Unassembled WGS sequence"/>
</dbReference>
<dbReference type="AlphaFoldDB" id="A0A9P6IYV9"/>
<evidence type="ECO:0000313" key="3">
    <source>
        <dbReference type="Proteomes" id="UP000749646"/>
    </source>
</evidence>
<sequence>MFFNFSLIWKTEYEVAAGMQGKCYAARTINLPRFGAPRLQREGTQAETDVRQVEADVRRRPKRELVAEAKNYFEYRHGLVSLEAGTLCACHCVQEYTRFIKQGEEDLREKQRQFYLQISFVDPYVRITEDGLHDLLCATDDDELRRDMHQVFGTKDQSNVIAYSLFIQRTWYSKTTMSMQTAADSRLFRVIVPDERVYGDLIQKDPKDMAKQRRPPPQPPHQGKVFRVASGSTTTNGFVVRFDAFETSICGIREKTPLVKQGPPTGEIRD</sequence>
<organism evidence="2 3">
    <name type="scientific">Modicella reniformis</name>
    <dbReference type="NCBI Taxonomy" id="1440133"/>
    <lineage>
        <taxon>Eukaryota</taxon>
        <taxon>Fungi</taxon>
        <taxon>Fungi incertae sedis</taxon>
        <taxon>Mucoromycota</taxon>
        <taxon>Mortierellomycotina</taxon>
        <taxon>Mortierellomycetes</taxon>
        <taxon>Mortierellales</taxon>
        <taxon>Mortierellaceae</taxon>
        <taxon>Modicella</taxon>
    </lineage>
</organism>
<protein>
    <submittedName>
        <fullName evidence="2">Uncharacterized protein</fullName>
    </submittedName>
</protein>
<comment type="caution">
    <text evidence="2">The sequence shown here is derived from an EMBL/GenBank/DDBJ whole genome shotgun (WGS) entry which is preliminary data.</text>
</comment>
<feature type="compositionally biased region" description="Basic and acidic residues" evidence="1">
    <location>
        <begin position="202"/>
        <end position="211"/>
    </location>
</feature>
<reference evidence="2" key="1">
    <citation type="journal article" date="2020" name="Fungal Divers.">
        <title>Resolving the Mortierellaceae phylogeny through synthesis of multi-gene phylogenetics and phylogenomics.</title>
        <authorList>
            <person name="Vandepol N."/>
            <person name="Liber J."/>
            <person name="Desiro A."/>
            <person name="Na H."/>
            <person name="Kennedy M."/>
            <person name="Barry K."/>
            <person name="Grigoriev I.V."/>
            <person name="Miller A.N."/>
            <person name="O'Donnell K."/>
            <person name="Stajich J.E."/>
            <person name="Bonito G."/>
        </authorList>
    </citation>
    <scope>NUCLEOTIDE SEQUENCE</scope>
    <source>
        <strain evidence="2">MES-2147</strain>
    </source>
</reference>
<feature type="non-terminal residue" evidence="2">
    <location>
        <position position="1"/>
    </location>
</feature>
<dbReference type="EMBL" id="JAAAHW010006827">
    <property type="protein sequence ID" value="KAF9954418.1"/>
    <property type="molecule type" value="Genomic_DNA"/>
</dbReference>
<evidence type="ECO:0000313" key="2">
    <source>
        <dbReference type="EMBL" id="KAF9954418.1"/>
    </source>
</evidence>